<organism evidence="4 5">
    <name type="scientific">Rhodanobacter glycinis</name>
    <dbReference type="NCBI Taxonomy" id="582702"/>
    <lineage>
        <taxon>Bacteria</taxon>
        <taxon>Pseudomonadati</taxon>
        <taxon>Pseudomonadota</taxon>
        <taxon>Gammaproteobacteria</taxon>
        <taxon>Lysobacterales</taxon>
        <taxon>Rhodanobacteraceae</taxon>
        <taxon>Rhodanobacter</taxon>
    </lineage>
</organism>
<gene>
    <name evidence="4" type="ORF">SAMN05192579_10578</name>
</gene>
<evidence type="ECO:0000256" key="1">
    <source>
        <dbReference type="ARBA" id="ARBA00022679"/>
    </source>
</evidence>
<dbReference type="Pfam" id="PF13439">
    <property type="entry name" value="Glyco_transf_4"/>
    <property type="match status" value="1"/>
</dbReference>
<name>A0A1I4BF31_9GAMM</name>
<proteinExistence type="predicted"/>
<keyword evidence="5" id="KW-1185">Reference proteome</keyword>
<dbReference type="Proteomes" id="UP000198725">
    <property type="component" value="Unassembled WGS sequence"/>
</dbReference>
<feature type="domain" description="Glycosyltransferase subfamily 4-like N-terminal" evidence="3">
    <location>
        <begin position="15"/>
        <end position="174"/>
    </location>
</feature>
<evidence type="ECO:0000259" key="2">
    <source>
        <dbReference type="Pfam" id="PF00534"/>
    </source>
</evidence>
<evidence type="ECO:0000313" key="5">
    <source>
        <dbReference type="Proteomes" id="UP000198725"/>
    </source>
</evidence>
<dbReference type="EMBL" id="FOSR01000005">
    <property type="protein sequence ID" value="SFK67462.1"/>
    <property type="molecule type" value="Genomic_DNA"/>
</dbReference>
<dbReference type="CDD" id="cd03809">
    <property type="entry name" value="GT4_MtfB-like"/>
    <property type="match status" value="1"/>
</dbReference>
<dbReference type="RefSeq" id="WP_092702857.1">
    <property type="nucleotide sequence ID" value="NZ_FOSR01000005.1"/>
</dbReference>
<dbReference type="SUPFAM" id="SSF53756">
    <property type="entry name" value="UDP-Glycosyltransferase/glycogen phosphorylase"/>
    <property type="match status" value="1"/>
</dbReference>
<dbReference type="Gene3D" id="3.40.50.2000">
    <property type="entry name" value="Glycogen Phosphorylase B"/>
    <property type="match status" value="2"/>
</dbReference>
<dbReference type="InterPro" id="IPR001296">
    <property type="entry name" value="Glyco_trans_1"/>
</dbReference>
<accession>A0A1I4BF31</accession>
<dbReference type="Pfam" id="PF00534">
    <property type="entry name" value="Glycos_transf_1"/>
    <property type="match status" value="1"/>
</dbReference>
<dbReference type="InterPro" id="IPR028098">
    <property type="entry name" value="Glyco_trans_4-like_N"/>
</dbReference>
<protein>
    <submittedName>
        <fullName evidence="4">Glycosyltransferase involved in cell wall bisynthesis</fullName>
    </submittedName>
</protein>
<feature type="domain" description="Glycosyl transferase family 1" evidence="2">
    <location>
        <begin position="184"/>
        <end position="327"/>
    </location>
</feature>
<dbReference type="GO" id="GO:0016757">
    <property type="term" value="F:glycosyltransferase activity"/>
    <property type="evidence" value="ECO:0007669"/>
    <property type="project" value="InterPro"/>
</dbReference>
<dbReference type="AlphaFoldDB" id="A0A1I4BF31"/>
<dbReference type="PANTHER" id="PTHR46401:SF2">
    <property type="entry name" value="GLYCOSYLTRANSFERASE WBBK-RELATED"/>
    <property type="match status" value="1"/>
</dbReference>
<dbReference type="PANTHER" id="PTHR46401">
    <property type="entry name" value="GLYCOSYLTRANSFERASE WBBK-RELATED"/>
    <property type="match status" value="1"/>
</dbReference>
<evidence type="ECO:0000259" key="3">
    <source>
        <dbReference type="Pfam" id="PF13439"/>
    </source>
</evidence>
<sequence length="369" mass="41125">MKILFDHQRFGTQQYGGISRYFYELASQLHDIQNGGVGIFAPIYVNEYIKENDSIRPRGLKIPRIPKLGLTVGLLNTALATLAIRPRQDIDIFHETYYSKFDCCPRSAKRVVTVFDMIHEKYPKSFSSLDKTSEAKAHAVRRADHVICISEHTRRDLLEQFGVAPEKTSVVYLGHSLQATTPSQQRQYDGDAPFVLYVGERGGYKNFSALVRAFAASRLPAEGIRLVCFGGGALSTRETTYMREYGLDPALVVWRSGADTVLADLYCRARLFVYPSLYEGFGIPPLEAMAMGCPVACTNSSSLPEVVGEAAVLFDPESDEQIVAALECVTFSSGRAQWLAAQGLERARLFSWRKCAEDTLGVYRRICGE</sequence>
<evidence type="ECO:0000313" key="4">
    <source>
        <dbReference type="EMBL" id="SFK67462.1"/>
    </source>
</evidence>
<dbReference type="GO" id="GO:0009103">
    <property type="term" value="P:lipopolysaccharide biosynthetic process"/>
    <property type="evidence" value="ECO:0007669"/>
    <property type="project" value="TreeGrafter"/>
</dbReference>
<reference evidence="5" key="1">
    <citation type="submission" date="2016-10" db="EMBL/GenBank/DDBJ databases">
        <authorList>
            <person name="Varghese N."/>
            <person name="Submissions S."/>
        </authorList>
    </citation>
    <scope>NUCLEOTIDE SEQUENCE [LARGE SCALE GENOMIC DNA]</scope>
    <source>
        <strain evidence="5">MO64</strain>
    </source>
</reference>
<keyword evidence="1 4" id="KW-0808">Transferase</keyword>